<keyword evidence="3" id="KW-0732">Signal</keyword>
<gene>
    <name evidence="4" type="ORF">C4N18_11780</name>
</gene>
<dbReference type="Proteomes" id="UP000241238">
    <property type="component" value="Chromosome"/>
</dbReference>
<dbReference type="SMART" id="SM00028">
    <property type="entry name" value="TPR"/>
    <property type="match status" value="1"/>
</dbReference>
<keyword evidence="1" id="KW-0802">TPR repeat</keyword>
<evidence type="ECO:0000256" key="2">
    <source>
        <dbReference type="SAM" id="MobiDB-lite"/>
    </source>
</evidence>
<dbReference type="EMBL" id="CP028103">
    <property type="protein sequence ID" value="AVQ31861.1"/>
    <property type="molecule type" value="Genomic_DNA"/>
</dbReference>
<dbReference type="GeneID" id="77468675"/>
<feature type="chain" id="PRO_5045350408" description="Tetratricopeptide repeat protein" evidence="3">
    <location>
        <begin position="20"/>
        <end position="326"/>
    </location>
</feature>
<dbReference type="RefSeq" id="WP_005948220.1">
    <property type="nucleotide sequence ID" value="NZ_CP028103.1"/>
</dbReference>
<proteinExistence type="predicted"/>
<accession>A0ABM6U651</accession>
<feature type="compositionally biased region" description="Low complexity" evidence="2">
    <location>
        <begin position="150"/>
        <end position="273"/>
    </location>
</feature>
<keyword evidence="5" id="KW-1185">Reference proteome</keyword>
<evidence type="ECO:0000313" key="5">
    <source>
        <dbReference type="Proteomes" id="UP000241238"/>
    </source>
</evidence>
<dbReference type="SUPFAM" id="SSF48452">
    <property type="entry name" value="TPR-like"/>
    <property type="match status" value="1"/>
</dbReference>
<evidence type="ECO:0000256" key="3">
    <source>
        <dbReference type="SAM" id="SignalP"/>
    </source>
</evidence>
<evidence type="ECO:0000256" key="1">
    <source>
        <dbReference type="PROSITE-ProRule" id="PRU00339"/>
    </source>
</evidence>
<dbReference type="InterPro" id="IPR011990">
    <property type="entry name" value="TPR-like_helical_dom_sf"/>
</dbReference>
<feature type="region of interest" description="Disordered" evidence="2">
    <location>
        <begin position="150"/>
        <end position="289"/>
    </location>
</feature>
<feature type="signal peptide" evidence="3">
    <location>
        <begin position="1"/>
        <end position="19"/>
    </location>
</feature>
<dbReference type="InterPro" id="IPR019734">
    <property type="entry name" value="TPR_rpt"/>
</dbReference>
<name>A0ABM6U651_FUSVA</name>
<sequence length="326" mass="38501">MKNKIICLSILILSLIAFATSFNKTQAYYYNSKGNSFFKEMKFQEARDEYNKSLKIKENNEVRNNIIKSLYEEKKYKEITETPSTEYFIRGNSYAFLGDEAVQQNPEEAIKNYKAALEEYKLAMKSSDDLNIKKNYEIVLKKIENLNNKQNQQNQQNQNNENNKQDQNNEQDKQNQQNQQNQNNENNKQDQNNEQDKQNQQNQQNQNSENNKQDQNNEQDKQNQQNQQNQNNENNKQDQNNEQDKQNQQNQQNQNNENNKQDQNNEQDGKQNNIPQGGVQPIDSKDDGREGEVRAILKRLEGNEKQSFKNNERVINIDTGNSNNRW</sequence>
<reference evidence="5" key="1">
    <citation type="journal article" date="2018" name="MSphere">
        <title>Fusobacterium Genomics Using MinION and Illumina Sequencing Enables Genome Completion and Correction.</title>
        <authorList>
            <person name="Todd S.M."/>
            <person name="Settlage R.E."/>
            <person name="Lahmers K.K."/>
            <person name="Slade D.J."/>
        </authorList>
    </citation>
    <scope>NUCLEOTIDE SEQUENCE [LARGE SCALE GENOMIC DNA]</scope>
    <source>
        <strain evidence="5">ATCC 27725</strain>
    </source>
</reference>
<dbReference type="PROSITE" id="PS50005">
    <property type="entry name" value="TPR"/>
    <property type="match status" value="1"/>
</dbReference>
<dbReference type="Gene3D" id="1.25.40.10">
    <property type="entry name" value="Tetratricopeptide repeat domain"/>
    <property type="match status" value="1"/>
</dbReference>
<protein>
    <recommendedName>
        <fullName evidence="6">Tetratricopeptide repeat protein</fullName>
    </recommendedName>
</protein>
<organism evidence="4 5">
    <name type="scientific">Fusobacterium varium ATCC 27725</name>
    <dbReference type="NCBI Taxonomy" id="469618"/>
    <lineage>
        <taxon>Bacteria</taxon>
        <taxon>Fusobacteriati</taxon>
        <taxon>Fusobacteriota</taxon>
        <taxon>Fusobacteriia</taxon>
        <taxon>Fusobacteriales</taxon>
        <taxon>Fusobacteriaceae</taxon>
        <taxon>Fusobacterium</taxon>
    </lineage>
</organism>
<feature type="repeat" description="TPR" evidence="1">
    <location>
        <begin position="27"/>
        <end position="60"/>
    </location>
</feature>
<evidence type="ECO:0000313" key="4">
    <source>
        <dbReference type="EMBL" id="AVQ31861.1"/>
    </source>
</evidence>
<evidence type="ECO:0008006" key="6">
    <source>
        <dbReference type="Google" id="ProtNLM"/>
    </source>
</evidence>